<accession>A0A1B7YQC9</accession>
<dbReference type="RefSeq" id="XP_018162615.1">
    <property type="nucleotide sequence ID" value="XM_018297799.1"/>
</dbReference>
<dbReference type="VEuPathDB" id="FungiDB:CH63R_02824"/>
<dbReference type="GeneID" id="28861906"/>
<gene>
    <name evidence="1" type="ORF">CH63R_02824</name>
</gene>
<reference evidence="2" key="1">
    <citation type="journal article" date="2017" name="BMC Genomics">
        <title>Gapless genome assembly of Colletotrichum higginsianum reveals chromosome structure and association of transposable elements with secondary metabolite gene clusters.</title>
        <authorList>
            <person name="Dallery J.-F."/>
            <person name="Lapalu N."/>
            <person name="Zampounis A."/>
            <person name="Pigne S."/>
            <person name="Luyten I."/>
            <person name="Amselem J."/>
            <person name="Wittenberg A.H.J."/>
            <person name="Zhou S."/>
            <person name="de Queiroz M.V."/>
            <person name="Robin G.P."/>
            <person name="Auger A."/>
            <person name="Hainaut M."/>
            <person name="Henrissat B."/>
            <person name="Kim K.-T."/>
            <person name="Lee Y.-H."/>
            <person name="Lespinet O."/>
            <person name="Schwartz D.C."/>
            <person name="Thon M.R."/>
            <person name="O'Connell R.J."/>
        </authorList>
    </citation>
    <scope>NUCLEOTIDE SEQUENCE [LARGE SCALE GENOMIC DNA]</scope>
    <source>
        <strain evidence="2">IMI 349063</strain>
    </source>
</reference>
<protein>
    <submittedName>
        <fullName evidence="1">Uncharacterized protein</fullName>
    </submittedName>
</protein>
<dbReference type="EMBL" id="LTAN01000002">
    <property type="protein sequence ID" value="OBR14098.1"/>
    <property type="molecule type" value="Genomic_DNA"/>
</dbReference>
<dbReference type="KEGG" id="chig:CH63R_02824"/>
<dbReference type="Proteomes" id="UP000092177">
    <property type="component" value="Chromosome 2"/>
</dbReference>
<sequence>MPQTSFYIQELRGLQSRFNTTIPISSPPKIPNSSTAFSLNRHKMECYHPSPTLPVVPKCRLLPLELLKQKAYAIGRHVEIYVKCDRCDRSIIAPVSCNWVLRMSEDKIRFPGPVTTMIRVSPQLCPGYNDGSCIAMRTPEYIQTWVKLKSVPGVLKTDREWLELRHPPAEGYSAPPEWQDRLRRATKLMPSLTPPYTRYLCWRFAWHLFWHHKGMRHKDAPLERMWGNVAADVLLWHFQLLGDADLEALYCTSVRSLVGLLVCQWDCGITILEMFYAVRRDLDKPCFNPLKSAVQRADTAMRKYITAHVARVGHKEQEYRRWMVSDAFLAIEDKLREHMGEEEHLFLTERWSPPLPLLNEDFGLFS</sequence>
<keyword evidence="2" id="KW-1185">Reference proteome</keyword>
<evidence type="ECO:0000313" key="1">
    <source>
        <dbReference type="EMBL" id="OBR14098.1"/>
    </source>
</evidence>
<name>A0A1B7YQC9_COLHI</name>
<dbReference type="OrthoDB" id="4867214at2759"/>
<proteinExistence type="predicted"/>
<dbReference type="AlphaFoldDB" id="A0A1B7YQC9"/>
<comment type="caution">
    <text evidence="1">The sequence shown here is derived from an EMBL/GenBank/DDBJ whole genome shotgun (WGS) entry which is preliminary data.</text>
</comment>
<organism evidence="1 2">
    <name type="scientific">Colletotrichum higginsianum (strain IMI 349063)</name>
    <name type="common">Crucifer anthracnose fungus</name>
    <dbReference type="NCBI Taxonomy" id="759273"/>
    <lineage>
        <taxon>Eukaryota</taxon>
        <taxon>Fungi</taxon>
        <taxon>Dikarya</taxon>
        <taxon>Ascomycota</taxon>
        <taxon>Pezizomycotina</taxon>
        <taxon>Sordariomycetes</taxon>
        <taxon>Hypocreomycetidae</taxon>
        <taxon>Glomerellales</taxon>
        <taxon>Glomerellaceae</taxon>
        <taxon>Colletotrichum</taxon>
        <taxon>Colletotrichum destructivum species complex</taxon>
    </lineage>
</organism>
<evidence type="ECO:0000313" key="2">
    <source>
        <dbReference type="Proteomes" id="UP000092177"/>
    </source>
</evidence>